<keyword evidence="1" id="KW-0472">Membrane</keyword>
<keyword evidence="1" id="KW-0812">Transmembrane</keyword>
<feature type="chain" id="PRO_5007843144" evidence="2">
    <location>
        <begin position="23"/>
        <end position="122"/>
    </location>
</feature>
<evidence type="ECO:0000256" key="2">
    <source>
        <dbReference type="SAM" id="SignalP"/>
    </source>
</evidence>
<feature type="signal peptide" evidence="2">
    <location>
        <begin position="1"/>
        <end position="22"/>
    </location>
</feature>
<keyword evidence="2" id="KW-0732">Signal</keyword>
<dbReference type="EMBL" id="LT550309">
    <property type="protein sequence ID" value="SAL95382.1"/>
    <property type="molecule type" value="Genomic_DNA"/>
</dbReference>
<accession>A0A163IU95</accession>
<name>A0A163IU95_ABSGL</name>
<keyword evidence="1" id="KW-1133">Transmembrane helix</keyword>
<evidence type="ECO:0000313" key="3">
    <source>
        <dbReference type="EMBL" id="SAL95382.1"/>
    </source>
</evidence>
<evidence type="ECO:0000256" key="1">
    <source>
        <dbReference type="SAM" id="Phobius"/>
    </source>
</evidence>
<evidence type="ECO:0000313" key="4">
    <source>
        <dbReference type="Proteomes" id="UP000078561"/>
    </source>
</evidence>
<dbReference type="Proteomes" id="UP000078561">
    <property type="component" value="Unassembled WGS sequence"/>
</dbReference>
<keyword evidence="4" id="KW-1185">Reference proteome</keyword>
<protein>
    <submittedName>
        <fullName evidence="3">Uncharacterized protein</fullName>
    </submittedName>
</protein>
<proteinExistence type="predicted"/>
<dbReference type="OrthoDB" id="2263875at2759"/>
<organism evidence="3">
    <name type="scientific">Absidia glauca</name>
    <name type="common">Pin mould</name>
    <dbReference type="NCBI Taxonomy" id="4829"/>
    <lineage>
        <taxon>Eukaryota</taxon>
        <taxon>Fungi</taxon>
        <taxon>Fungi incertae sedis</taxon>
        <taxon>Mucoromycota</taxon>
        <taxon>Mucoromycotina</taxon>
        <taxon>Mucoromycetes</taxon>
        <taxon>Mucorales</taxon>
        <taxon>Cunninghamellaceae</taxon>
        <taxon>Absidia</taxon>
    </lineage>
</organism>
<feature type="transmembrane region" description="Helical" evidence="1">
    <location>
        <begin position="96"/>
        <end position="121"/>
    </location>
</feature>
<dbReference type="InParanoid" id="A0A163IU95"/>
<sequence>MNLKLMLFSAFLFLAAFQVVDAKQRYFMWCGKSKSLKSTSPSYNCGTSTNWYYFSSGTPVVGGKWAYYNKNSKYIKPFAKCCKKAGRNAYTSHVDWLNYTGIASLTGTIAGILGLAVALVAA</sequence>
<gene>
    <name evidence="3" type="primary">ABSGL_00705.1 scaffold 913</name>
</gene>
<reference evidence="3" key="1">
    <citation type="submission" date="2016-04" db="EMBL/GenBank/DDBJ databases">
        <authorList>
            <person name="Evans L.H."/>
            <person name="Alamgir A."/>
            <person name="Owens N."/>
            <person name="Weber N.D."/>
            <person name="Virtaneva K."/>
            <person name="Barbian K."/>
            <person name="Babar A."/>
            <person name="Rosenke K."/>
        </authorList>
    </citation>
    <scope>NUCLEOTIDE SEQUENCE [LARGE SCALE GENOMIC DNA]</scope>
    <source>
        <strain evidence="3">CBS 101.48</strain>
    </source>
</reference>
<dbReference type="AlphaFoldDB" id="A0A163IU95"/>